<evidence type="ECO:0000313" key="8">
    <source>
        <dbReference type="EMBL" id="MBI1683303.1"/>
    </source>
</evidence>
<evidence type="ECO:0000256" key="1">
    <source>
        <dbReference type="ARBA" id="ARBA00004781"/>
    </source>
</evidence>
<dbReference type="NCBIfam" id="TIGR01214">
    <property type="entry name" value="rmlD"/>
    <property type="match status" value="1"/>
</dbReference>
<evidence type="ECO:0000256" key="3">
    <source>
        <dbReference type="ARBA" id="ARBA00012929"/>
    </source>
</evidence>
<protein>
    <recommendedName>
        <fullName evidence="4 6">dTDP-4-dehydrorhamnose reductase</fullName>
        <ecNumber evidence="3 6">1.1.1.133</ecNumber>
    </recommendedName>
</protein>
<evidence type="ECO:0000256" key="5">
    <source>
        <dbReference type="ARBA" id="ARBA00048200"/>
    </source>
</evidence>
<proteinExistence type="inferred from homology"/>
<dbReference type="Pfam" id="PF04321">
    <property type="entry name" value="RmlD_sub_bind"/>
    <property type="match status" value="1"/>
</dbReference>
<evidence type="ECO:0000256" key="6">
    <source>
        <dbReference type="RuleBase" id="RU364082"/>
    </source>
</evidence>
<comment type="caution">
    <text evidence="8">The sequence shown here is derived from an EMBL/GenBank/DDBJ whole genome shotgun (WGS) entry which is preliminary data.</text>
</comment>
<evidence type="ECO:0000313" key="9">
    <source>
        <dbReference type="Proteomes" id="UP000639859"/>
    </source>
</evidence>
<name>A0ABS0SUL3_9CAUL</name>
<dbReference type="GO" id="GO:0008831">
    <property type="term" value="F:dTDP-4-dehydrorhamnose reductase activity"/>
    <property type="evidence" value="ECO:0007669"/>
    <property type="project" value="UniProtKB-EC"/>
</dbReference>
<keyword evidence="6" id="KW-0521">NADP</keyword>
<comment type="cofactor">
    <cofactor evidence="6">
        <name>Mg(2+)</name>
        <dbReference type="ChEBI" id="CHEBI:18420"/>
    </cofactor>
    <text evidence="6">Binds 1 Mg(2+) ion per monomer.</text>
</comment>
<dbReference type="InterPro" id="IPR036291">
    <property type="entry name" value="NAD(P)-bd_dom_sf"/>
</dbReference>
<dbReference type="EMBL" id="JADWOX010000003">
    <property type="protein sequence ID" value="MBI1683303.1"/>
    <property type="molecule type" value="Genomic_DNA"/>
</dbReference>
<dbReference type="SUPFAM" id="SSF51735">
    <property type="entry name" value="NAD(P)-binding Rossmann-fold domains"/>
    <property type="match status" value="1"/>
</dbReference>
<comment type="function">
    <text evidence="6">Catalyzes the reduction of dTDP-6-deoxy-L-lyxo-4-hexulose to yield dTDP-L-rhamnose.</text>
</comment>
<dbReference type="InterPro" id="IPR005913">
    <property type="entry name" value="dTDP_dehydrorham_reduct"/>
</dbReference>
<dbReference type="PANTHER" id="PTHR10491">
    <property type="entry name" value="DTDP-4-DEHYDRORHAMNOSE REDUCTASE"/>
    <property type="match status" value="1"/>
</dbReference>
<evidence type="ECO:0000256" key="2">
    <source>
        <dbReference type="ARBA" id="ARBA00010944"/>
    </source>
</evidence>
<sequence length="298" mass="31195">MTRILQFGVTGQVAQAMVAAAASSAPGRVALTALSRQDVDLQDLAAVEAAIAAADCDLVLNCAGFTLVDKAEAEPEAARAANALAPAAMARACAARGLPLVHLSTDCVFDGALDRPYREDDAPHPLSVYGATKLDGETAVLAWEMGVVLRISWVFSPYGRNFLRAMLNLGRTRETLHVVADQYGCPTDAEALAAFVLAAAPRWTAAEAGDPACGLFHFNNGAATSRHDMAAAALARDPQTRARLLPIAKKDFPEPAGRPLNGALDNGKLAAVFGWRSEPWAPAVARATDAILAQGLDL</sequence>
<reference evidence="8 9" key="1">
    <citation type="submission" date="2020-11" db="EMBL/GenBank/DDBJ databases">
        <title>genome sequence of strain KACC 18849.</title>
        <authorList>
            <person name="Gao J."/>
            <person name="Zhang X."/>
        </authorList>
    </citation>
    <scope>NUCLEOTIDE SEQUENCE [LARGE SCALE GENOMIC DNA]</scope>
    <source>
        <strain evidence="8 9">KACC 18849</strain>
    </source>
</reference>
<feature type="domain" description="RmlD-like substrate binding" evidence="7">
    <location>
        <begin position="3"/>
        <end position="290"/>
    </location>
</feature>
<accession>A0ABS0SUL3</accession>
<dbReference type="Gene3D" id="3.40.50.720">
    <property type="entry name" value="NAD(P)-binding Rossmann-like Domain"/>
    <property type="match status" value="1"/>
</dbReference>
<dbReference type="RefSeq" id="WP_198575245.1">
    <property type="nucleotide sequence ID" value="NZ_JADWOX010000003.1"/>
</dbReference>
<organism evidence="8 9">
    <name type="scientific">Caulobacter hibisci</name>
    <dbReference type="NCBI Taxonomy" id="2035993"/>
    <lineage>
        <taxon>Bacteria</taxon>
        <taxon>Pseudomonadati</taxon>
        <taxon>Pseudomonadota</taxon>
        <taxon>Alphaproteobacteria</taxon>
        <taxon>Caulobacterales</taxon>
        <taxon>Caulobacteraceae</taxon>
        <taxon>Caulobacter</taxon>
    </lineage>
</organism>
<evidence type="ECO:0000256" key="4">
    <source>
        <dbReference type="ARBA" id="ARBA00017099"/>
    </source>
</evidence>
<dbReference type="Proteomes" id="UP000639859">
    <property type="component" value="Unassembled WGS sequence"/>
</dbReference>
<comment type="pathway">
    <text evidence="1 6">Carbohydrate biosynthesis; dTDP-L-rhamnose biosynthesis.</text>
</comment>
<keyword evidence="6 8" id="KW-0560">Oxidoreductase</keyword>
<dbReference type="EC" id="1.1.1.133" evidence="3 6"/>
<dbReference type="PANTHER" id="PTHR10491:SF4">
    <property type="entry name" value="METHIONINE ADENOSYLTRANSFERASE 2 SUBUNIT BETA"/>
    <property type="match status" value="1"/>
</dbReference>
<dbReference type="Gene3D" id="3.90.25.10">
    <property type="entry name" value="UDP-galactose 4-epimerase, domain 1"/>
    <property type="match status" value="1"/>
</dbReference>
<gene>
    <name evidence="8" type="primary">rfbD</name>
    <name evidence="8" type="ORF">I4Q42_06460</name>
</gene>
<comment type="catalytic activity">
    <reaction evidence="5 6">
        <text>dTDP-beta-L-rhamnose + NADP(+) = dTDP-4-dehydro-beta-L-rhamnose + NADPH + H(+)</text>
        <dbReference type="Rhea" id="RHEA:21796"/>
        <dbReference type="ChEBI" id="CHEBI:15378"/>
        <dbReference type="ChEBI" id="CHEBI:57510"/>
        <dbReference type="ChEBI" id="CHEBI:57783"/>
        <dbReference type="ChEBI" id="CHEBI:58349"/>
        <dbReference type="ChEBI" id="CHEBI:62830"/>
        <dbReference type="EC" id="1.1.1.133"/>
    </reaction>
</comment>
<keyword evidence="9" id="KW-1185">Reference proteome</keyword>
<evidence type="ECO:0000259" key="7">
    <source>
        <dbReference type="Pfam" id="PF04321"/>
    </source>
</evidence>
<dbReference type="InterPro" id="IPR029903">
    <property type="entry name" value="RmlD-like-bd"/>
</dbReference>
<comment type="similarity">
    <text evidence="2 6">Belongs to the dTDP-4-dehydrorhamnose reductase family.</text>
</comment>